<comment type="caution">
    <text evidence="2">The sequence shown here is derived from an EMBL/GenBank/DDBJ whole genome shotgun (WGS) entry which is preliminary data.</text>
</comment>
<proteinExistence type="predicted"/>
<sequence length="183" mass="18972">MGDVDVGDVGGDVGGGDVDGDVGDGDVDGDAGGDVGGDMGACKSLTCRRTRCWSSAALARDPIADALATQPSCQKSAVRCRRAKQNTHQGNRKKKHTTTSSRQMPQSNKDNQPPQSTRWLSQLDVSAGNGSVSPPLTRAAERQEAHDGIRPRRPLSAGPRIAGRPGHQPAPLESTGAPASPES</sequence>
<feature type="compositionally biased region" description="Polar residues" evidence="1">
    <location>
        <begin position="98"/>
        <end position="134"/>
    </location>
</feature>
<evidence type="ECO:0000313" key="2">
    <source>
        <dbReference type="EMBL" id="PHH62493.1"/>
    </source>
</evidence>
<protein>
    <submittedName>
        <fullName evidence="2">Uncharacterized protein</fullName>
    </submittedName>
</protein>
<gene>
    <name evidence="2" type="ORF">CDD81_7066</name>
</gene>
<feature type="compositionally biased region" description="Gly residues" evidence="1">
    <location>
        <begin position="8"/>
        <end position="17"/>
    </location>
</feature>
<evidence type="ECO:0000256" key="1">
    <source>
        <dbReference type="SAM" id="MobiDB-lite"/>
    </source>
</evidence>
<feature type="region of interest" description="Disordered" evidence="1">
    <location>
        <begin position="1"/>
        <end position="40"/>
    </location>
</feature>
<feature type="region of interest" description="Disordered" evidence="1">
    <location>
        <begin position="69"/>
        <end position="183"/>
    </location>
</feature>
<organism evidence="2 3">
    <name type="scientific">Ophiocordyceps australis</name>
    <dbReference type="NCBI Taxonomy" id="1399860"/>
    <lineage>
        <taxon>Eukaryota</taxon>
        <taxon>Fungi</taxon>
        <taxon>Dikarya</taxon>
        <taxon>Ascomycota</taxon>
        <taxon>Pezizomycotina</taxon>
        <taxon>Sordariomycetes</taxon>
        <taxon>Hypocreomycetidae</taxon>
        <taxon>Hypocreales</taxon>
        <taxon>Ophiocordycipitaceae</taxon>
        <taxon>Ophiocordyceps</taxon>
    </lineage>
</organism>
<keyword evidence="3" id="KW-1185">Reference proteome</keyword>
<dbReference type="EMBL" id="NJET01000070">
    <property type="protein sequence ID" value="PHH62493.1"/>
    <property type="molecule type" value="Genomic_DNA"/>
</dbReference>
<feature type="compositionally biased region" description="Acidic residues" evidence="1">
    <location>
        <begin position="18"/>
        <end position="31"/>
    </location>
</feature>
<dbReference type="Proteomes" id="UP000226192">
    <property type="component" value="Unassembled WGS sequence"/>
</dbReference>
<feature type="compositionally biased region" description="Basic and acidic residues" evidence="1">
    <location>
        <begin position="139"/>
        <end position="150"/>
    </location>
</feature>
<name>A0A2C5Y4C0_9HYPO</name>
<evidence type="ECO:0000313" key="3">
    <source>
        <dbReference type="Proteomes" id="UP000226192"/>
    </source>
</evidence>
<dbReference type="AlphaFoldDB" id="A0A2C5Y4C0"/>
<feature type="compositionally biased region" description="Basic residues" evidence="1">
    <location>
        <begin position="78"/>
        <end position="97"/>
    </location>
</feature>
<accession>A0A2C5Y4C0</accession>
<reference evidence="2 3" key="1">
    <citation type="submission" date="2017-06" db="EMBL/GenBank/DDBJ databases">
        <title>Ant-infecting Ophiocordyceps genomes reveal a high diversity of potential behavioral manipulation genes and a possible major role for enterotoxins.</title>
        <authorList>
            <person name="De Bekker C."/>
            <person name="Evans H.C."/>
            <person name="Brachmann A."/>
            <person name="Hughes D.P."/>
        </authorList>
    </citation>
    <scope>NUCLEOTIDE SEQUENCE [LARGE SCALE GENOMIC DNA]</scope>
    <source>
        <strain evidence="2 3">Map64</strain>
    </source>
</reference>